<keyword evidence="3 5" id="KW-0653">Protein transport</keyword>
<dbReference type="CDD" id="cd14837">
    <property type="entry name" value="AP3_Mu_N"/>
    <property type="match status" value="1"/>
</dbReference>
<dbReference type="InParanoid" id="A0A165TN30"/>
<sequence length="435" mass="47439">MAIDGLIILDGAGRPIVQTSFQSTSPAYPLIHIDAYNNALTKVSRPEDVDPVLYVAGISNDKPSACCHVGCGDLRLLCPVSGDVDPLFALAFIRTFIDILQEYLGHVSASTLRDNFDVVYQLLEETLDSGGHPLTTSPNALRDIVIPPSLLNKLLSVAGANISSLSAASSNPFASPIPWRKANLRHNSNEIYFDVVEELRAIVGRNGVSLSSDVSGKINTNCKLSGTPDLLLTFTNSKLLTDCSFHPCVRLPRWSKDKCLSFVPPDGHFILQEYRYSPSSTSHPSALGVNQVPIPIMLKPSVMVNETGGTIDVTVTSRLTTRAIEDFSLELYLGQGAGAPNFMVSAGGSWAFDPRSLILRWEMATVPASSSHTFRGSWISSVPHPRSAHAFRTKFAIQGHTFSALKIDQLRLSGETYKPYKGVRGRSLVDVEWRW</sequence>
<dbReference type="InterPro" id="IPR011012">
    <property type="entry name" value="Longin-like_dom_sf"/>
</dbReference>
<reference evidence="7 8" key="1">
    <citation type="journal article" date="2016" name="Mol. Biol. Evol.">
        <title>Comparative Genomics of Early-Diverging Mushroom-Forming Fungi Provides Insights into the Origins of Lignocellulose Decay Capabilities.</title>
        <authorList>
            <person name="Nagy L.G."/>
            <person name="Riley R."/>
            <person name="Tritt A."/>
            <person name="Adam C."/>
            <person name="Daum C."/>
            <person name="Floudas D."/>
            <person name="Sun H."/>
            <person name="Yadav J.S."/>
            <person name="Pangilinan J."/>
            <person name="Larsson K.H."/>
            <person name="Matsuura K."/>
            <person name="Barry K."/>
            <person name="Labutti K."/>
            <person name="Kuo R."/>
            <person name="Ohm R.A."/>
            <person name="Bhattacharya S.S."/>
            <person name="Shirouzu T."/>
            <person name="Yoshinaga Y."/>
            <person name="Martin F.M."/>
            <person name="Grigoriev I.V."/>
            <person name="Hibbett D.S."/>
        </authorList>
    </citation>
    <scope>NUCLEOTIDE SEQUENCE [LARGE SCALE GENOMIC DNA]</scope>
    <source>
        <strain evidence="7 8">HHB14362 ss-1</strain>
    </source>
</reference>
<dbReference type="GO" id="GO:0006886">
    <property type="term" value="P:intracellular protein transport"/>
    <property type="evidence" value="ECO:0007669"/>
    <property type="project" value="UniProtKB-UniRule"/>
</dbReference>
<evidence type="ECO:0000256" key="2">
    <source>
        <dbReference type="ARBA" id="ARBA00022448"/>
    </source>
</evidence>
<organism evidence="7 8">
    <name type="scientific">Neolentinus lepideus HHB14362 ss-1</name>
    <dbReference type="NCBI Taxonomy" id="1314782"/>
    <lineage>
        <taxon>Eukaryota</taxon>
        <taxon>Fungi</taxon>
        <taxon>Dikarya</taxon>
        <taxon>Basidiomycota</taxon>
        <taxon>Agaricomycotina</taxon>
        <taxon>Agaricomycetes</taxon>
        <taxon>Gloeophyllales</taxon>
        <taxon>Gloeophyllaceae</taxon>
        <taxon>Neolentinus</taxon>
    </lineage>
</organism>
<protein>
    <submittedName>
        <fullName evidence="7">Clathrin adaptor mu subunit</fullName>
    </submittedName>
</protein>
<gene>
    <name evidence="7" type="ORF">NEOLEDRAFT_1161838</name>
</gene>
<dbReference type="GO" id="GO:0016192">
    <property type="term" value="P:vesicle-mediated transport"/>
    <property type="evidence" value="ECO:0007669"/>
    <property type="project" value="InterPro"/>
</dbReference>
<dbReference type="Gene3D" id="2.60.40.1170">
    <property type="entry name" value="Mu homology domain, subdomain B"/>
    <property type="match status" value="2"/>
</dbReference>
<evidence type="ECO:0000256" key="4">
    <source>
        <dbReference type="ARBA" id="ARBA00023136"/>
    </source>
</evidence>
<dbReference type="PIRSF" id="PIRSF005992">
    <property type="entry name" value="Clathrin_mu"/>
    <property type="match status" value="1"/>
</dbReference>
<evidence type="ECO:0000256" key="1">
    <source>
        <dbReference type="ARBA" id="ARBA00004308"/>
    </source>
</evidence>
<dbReference type="InterPro" id="IPR050431">
    <property type="entry name" value="Adaptor_comp_med_subunit"/>
</dbReference>
<evidence type="ECO:0000313" key="7">
    <source>
        <dbReference type="EMBL" id="KZT26916.1"/>
    </source>
</evidence>
<dbReference type="GO" id="GO:0030131">
    <property type="term" value="C:clathrin adaptor complex"/>
    <property type="evidence" value="ECO:0007669"/>
    <property type="project" value="UniProtKB-UniRule"/>
</dbReference>
<dbReference type="InterPro" id="IPR036168">
    <property type="entry name" value="AP2_Mu_C_sf"/>
</dbReference>
<dbReference type="PRINTS" id="PR00314">
    <property type="entry name" value="CLATHRINADPT"/>
</dbReference>
<dbReference type="SUPFAM" id="SSF64356">
    <property type="entry name" value="SNARE-like"/>
    <property type="match status" value="1"/>
</dbReference>
<evidence type="ECO:0000256" key="5">
    <source>
        <dbReference type="PIRNR" id="PIRNR005992"/>
    </source>
</evidence>
<proteinExistence type="inferred from homology"/>
<dbReference type="FunCoup" id="A0A165TN30">
    <property type="interactions" value="13"/>
</dbReference>
<keyword evidence="8" id="KW-1185">Reference proteome</keyword>
<dbReference type="Pfam" id="PF00928">
    <property type="entry name" value="Adap_comp_sub"/>
    <property type="match status" value="1"/>
</dbReference>
<dbReference type="CDD" id="cd09252">
    <property type="entry name" value="AP-3_Mu3_Cterm"/>
    <property type="match status" value="1"/>
</dbReference>
<name>A0A165TN30_9AGAM</name>
<accession>A0A165TN30</accession>
<dbReference type="EMBL" id="KV425564">
    <property type="protein sequence ID" value="KZT26916.1"/>
    <property type="molecule type" value="Genomic_DNA"/>
</dbReference>
<dbReference type="Proteomes" id="UP000076761">
    <property type="component" value="Unassembled WGS sequence"/>
</dbReference>
<dbReference type="InterPro" id="IPR001392">
    <property type="entry name" value="Clathrin_mu"/>
</dbReference>
<dbReference type="STRING" id="1314782.A0A165TN30"/>
<dbReference type="AlphaFoldDB" id="A0A165TN30"/>
<dbReference type="SUPFAM" id="SSF49447">
    <property type="entry name" value="Second domain of Mu2 adaptin subunit (ap50) of ap2 adaptor"/>
    <property type="match status" value="1"/>
</dbReference>
<comment type="similarity">
    <text evidence="5">Belongs to the adaptor complexes medium subunit family.</text>
</comment>
<dbReference type="Gene3D" id="3.30.450.60">
    <property type="match status" value="1"/>
</dbReference>
<dbReference type="InterPro" id="IPR028565">
    <property type="entry name" value="MHD"/>
</dbReference>
<keyword evidence="4" id="KW-0472">Membrane</keyword>
<evidence type="ECO:0000256" key="3">
    <source>
        <dbReference type="ARBA" id="ARBA00022927"/>
    </source>
</evidence>
<evidence type="ECO:0000313" key="8">
    <source>
        <dbReference type="Proteomes" id="UP000076761"/>
    </source>
</evidence>
<dbReference type="OrthoDB" id="870at2759"/>
<dbReference type="PROSITE" id="PS51072">
    <property type="entry name" value="MHD"/>
    <property type="match status" value="1"/>
</dbReference>
<feature type="domain" description="MHD" evidence="6">
    <location>
        <begin position="188"/>
        <end position="435"/>
    </location>
</feature>
<comment type="subcellular location">
    <subcellularLocation>
        <location evidence="1">Endomembrane system</location>
    </subcellularLocation>
</comment>
<keyword evidence="2 5" id="KW-0813">Transport</keyword>
<dbReference type="GO" id="GO:0012505">
    <property type="term" value="C:endomembrane system"/>
    <property type="evidence" value="ECO:0007669"/>
    <property type="project" value="UniProtKB-SubCell"/>
</dbReference>
<dbReference type="PANTHER" id="PTHR10529">
    <property type="entry name" value="AP COMPLEX SUBUNIT MU"/>
    <property type="match status" value="1"/>
</dbReference>
<evidence type="ECO:0000259" key="6">
    <source>
        <dbReference type="PROSITE" id="PS51072"/>
    </source>
</evidence>